<feature type="transmembrane region" description="Helical" evidence="1">
    <location>
        <begin position="21"/>
        <end position="42"/>
    </location>
</feature>
<dbReference type="RefSeq" id="WP_311427106.1">
    <property type="nucleotide sequence ID" value="NZ_JAVRIA010000003.1"/>
</dbReference>
<sequence>MLKFFRHIRKDHMEKNKTTKYIKYAIGEIILVVIGILIALQINNWNESRKDTIKEQQILSQLKEEYAANLLQLEQKIAHRKKIITAATRVLQFIDEPITIKGDNLSSQLNVMIGNPTFKPIENNLVNSGDILLIKNKKLNQLLTTWPSNVMHIKEIENIWNKGMWESVIPLFNSFGLLRESFYKWWNDEQNIKWVMEGTFINPFQKPKLSNAFNTIEILENKELEGIASMAVSVNYAANLQSQVLHNRILEILELLNQEIKE</sequence>
<evidence type="ECO:0000256" key="1">
    <source>
        <dbReference type="SAM" id="Phobius"/>
    </source>
</evidence>
<dbReference type="EMBL" id="JAVRIA010000003">
    <property type="protein sequence ID" value="MDT0558332.1"/>
    <property type="molecule type" value="Genomic_DNA"/>
</dbReference>
<keyword evidence="1" id="KW-0472">Membrane</keyword>
<accession>A0ABU2YKI8</accession>
<gene>
    <name evidence="2" type="ORF">RM697_06730</name>
</gene>
<dbReference type="Pfam" id="PF19578">
    <property type="entry name" value="DUF6090"/>
    <property type="match status" value="1"/>
</dbReference>
<keyword evidence="3" id="KW-1185">Reference proteome</keyword>
<organism evidence="2 3">
    <name type="scientific">Microcosmobacter mediterraneus</name>
    <dbReference type="NCBI Taxonomy" id="3075607"/>
    <lineage>
        <taxon>Bacteria</taxon>
        <taxon>Pseudomonadati</taxon>
        <taxon>Bacteroidota</taxon>
        <taxon>Flavobacteriia</taxon>
        <taxon>Flavobacteriales</taxon>
        <taxon>Flavobacteriaceae</taxon>
        <taxon>Microcosmobacter</taxon>
    </lineage>
</organism>
<dbReference type="InterPro" id="IPR045749">
    <property type="entry name" value="DUF6090"/>
</dbReference>
<reference evidence="2 3" key="1">
    <citation type="submission" date="2023-09" db="EMBL/GenBank/DDBJ databases">
        <authorList>
            <person name="Rey-Velasco X."/>
        </authorList>
    </citation>
    <scope>NUCLEOTIDE SEQUENCE [LARGE SCALE GENOMIC DNA]</scope>
    <source>
        <strain evidence="2 3">W332</strain>
    </source>
</reference>
<proteinExistence type="predicted"/>
<keyword evidence="1" id="KW-0812">Transmembrane</keyword>
<evidence type="ECO:0000313" key="2">
    <source>
        <dbReference type="EMBL" id="MDT0558332.1"/>
    </source>
</evidence>
<keyword evidence="1" id="KW-1133">Transmembrane helix</keyword>
<protein>
    <submittedName>
        <fullName evidence="2">DUF6090 family protein</fullName>
    </submittedName>
</protein>
<dbReference type="Proteomes" id="UP001259492">
    <property type="component" value="Unassembled WGS sequence"/>
</dbReference>
<comment type="caution">
    <text evidence="2">The sequence shown here is derived from an EMBL/GenBank/DDBJ whole genome shotgun (WGS) entry which is preliminary data.</text>
</comment>
<name>A0ABU2YKI8_9FLAO</name>
<evidence type="ECO:0000313" key="3">
    <source>
        <dbReference type="Proteomes" id="UP001259492"/>
    </source>
</evidence>